<reference evidence="1" key="1">
    <citation type="journal article" date="2021" name="Environ. Microbiol.">
        <title>Gene family expansions and transcriptome signatures uncover fungal adaptations to wood decay.</title>
        <authorList>
            <person name="Hage H."/>
            <person name="Miyauchi S."/>
            <person name="Viragh M."/>
            <person name="Drula E."/>
            <person name="Min B."/>
            <person name="Chaduli D."/>
            <person name="Navarro D."/>
            <person name="Favel A."/>
            <person name="Norest M."/>
            <person name="Lesage-Meessen L."/>
            <person name="Balint B."/>
            <person name="Merenyi Z."/>
            <person name="de Eugenio L."/>
            <person name="Morin E."/>
            <person name="Martinez A.T."/>
            <person name="Baldrian P."/>
            <person name="Stursova M."/>
            <person name="Martinez M.J."/>
            <person name="Novotny C."/>
            <person name="Magnuson J.K."/>
            <person name="Spatafora J.W."/>
            <person name="Maurice S."/>
            <person name="Pangilinan J."/>
            <person name="Andreopoulos W."/>
            <person name="LaButti K."/>
            <person name="Hundley H."/>
            <person name="Na H."/>
            <person name="Kuo A."/>
            <person name="Barry K."/>
            <person name="Lipzen A."/>
            <person name="Henrissat B."/>
            <person name="Riley R."/>
            <person name="Ahrendt S."/>
            <person name="Nagy L.G."/>
            <person name="Grigoriev I.V."/>
            <person name="Martin F."/>
            <person name="Rosso M.N."/>
        </authorList>
    </citation>
    <scope>NUCLEOTIDE SEQUENCE</scope>
    <source>
        <strain evidence="1">CBS 384.51</strain>
    </source>
</reference>
<protein>
    <submittedName>
        <fullName evidence="1">Uncharacterized protein</fullName>
    </submittedName>
</protein>
<organism evidence="1 2">
    <name type="scientific">Irpex rosettiformis</name>
    <dbReference type="NCBI Taxonomy" id="378272"/>
    <lineage>
        <taxon>Eukaryota</taxon>
        <taxon>Fungi</taxon>
        <taxon>Dikarya</taxon>
        <taxon>Basidiomycota</taxon>
        <taxon>Agaricomycotina</taxon>
        <taxon>Agaricomycetes</taxon>
        <taxon>Polyporales</taxon>
        <taxon>Irpicaceae</taxon>
        <taxon>Irpex</taxon>
    </lineage>
</organism>
<proteinExistence type="predicted"/>
<name>A0ACB8UCN4_9APHY</name>
<evidence type="ECO:0000313" key="2">
    <source>
        <dbReference type="Proteomes" id="UP001055072"/>
    </source>
</evidence>
<evidence type="ECO:0000313" key="1">
    <source>
        <dbReference type="EMBL" id="KAI0092083.1"/>
    </source>
</evidence>
<comment type="caution">
    <text evidence="1">The sequence shown here is derived from an EMBL/GenBank/DDBJ whole genome shotgun (WGS) entry which is preliminary data.</text>
</comment>
<dbReference type="EMBL" id="MU274904">
    <property type="protein sequence ID" value="KAI0092083.1"/>
    <property type="molecule type" value="Genomic_DNA"/>
</dbReference>
<accession>A0ACB8UCN4</accession>
<sequence length="228" mass="24777">MKAFFYHPITGSTATPRYPTTNPRAGYKGVHSALSFHQQRSQKSRRNLIASRIVTSSRKLTPILAKTLGLDKGAFPPCTSTTLQSFGKGHDRLADNLASDLLITLAHIETKAFALTVPLPWLGRSEARSSQKPLDAVPFAGDATHRTYIRGVMKVNRDAQSGRVGPHGELTSLFTSLGQDRLQNLAASAMALEENSTPRPPRMFAPSGFRSSASRVLLMVQYSVVGSD</sequence>
<keyword evidence="2" id="KW-1185">Reference proteome</keyword>
<gene>
    <name evidence="1" type="ORF">BDY19DRAFT_903828</name>
</gene>
<dbReference type="Proteomes" id="UP001055072">
    <property type="component" value="Unassembled WGS sequence"/>
</dbReference>